<dbReference type="Gene3D" id="3.90.1720.10">
    <property type="entry name" value="endopeptidase domain like (from Nostoc punctiforme)"/>
    <property type="match status" value="1"/>
</dbReference>
<evidence type="ECO:0000313" key="7">
    <source>
        <dbReference type="EMBL" id="MFC5500643.1"/>
    </source>
</evidence>
<organism evidence="7 8">
    <name type="scientific">Lysinimonas soli</name>
    <dbReference type="NCBI Taxonomy" id="1074233"/>
    <lineage>
        <taxon>Bacteria</taxon>
        <taxon>Bacillati</taxon>
        <taxon>Actinomycetota</taxon>
        <taxon>Actinomycetes</taxon>
        <taxon>Micrococcales</taxon>
        <taxon>Microbacteriaceae</taxon>
        <taxon>Lysinimonas</taxon>
    </lineage>
</organism>
<feature type="signal peptide" evidence="5">
    <location>
        <begin position="1"/>
        <end position="18"/>
    </location>
</feature>
<keyword evidence="3" id="KW-0378">Hydrolase</keyword>
<dbReference type="InterPro" id="IPR038765">
    <property type="entry name" value="Papain-like_cys_pep_sf"/>
</dbReference>
<evidence type="ECO:0000256" key="1">
    <source>
        <dbReference type="ARBA" id="ARBA00007074"/>
    </source>
</evidence>
<dbReference type="PROSITE" id="PS51935">
    <property type="entry name" value="NLPC_P60"/>
    <property type="match status" value="1"/>
</dbReference>
<feature type="domain" description="NlpC/P60" evidence="6">
    <location>
        <begin position="97"/>
        <end position="211"/>
    </location>
</feature>
<dbReference type="RefSeq" id="WP_386738236.1">
    <property type="nucleotide sequence ID" value="NZ_JBHSMG010000001.1"/>
</dbReference>
<reference evidence="8" key="1">
    <citation type="journal article" date="2019" name="Int. J. Syst. Evol. Microbiol.">
        <title>The Global Catalogue of Microorganisms (GCM) 10K type strain sequencing project: providing services to taxonomists for standard genome sequencing and annotation.</title>
        <authorList>
            <consortium name="The Broad Institute Genomics Platform"/>
            <consortium name="The Broad Institute Genome Sequencing Center for Infectious Disease"/>
            <person name="Wu L."/>
            <person name="Ma J."/>
        </authorList>
    </citation>
    <scope>NUCLEOTIDE SEQUENCE [LARGE SCALE GENOMIC DNA]</scope>
    <source>
        <strain evidence="8">CGMCC 4.6997</strain>
    </source>
</reference>
<name>A0ABW0NL36_9MICO</name>
<dbReference type="SUPFAM" id="SSF54001">
    <property type="entry name" value="Cysteine proteinases"/>
    <property type="match status" value="1"/>
</dbReference>
<gene>
    <name evidence="7" type="ORF">ACFPJ4_00155</name>
</gene>
<accession>A0ABW0NL36</accession>
<dbReference type="InterPro" id="IPR000064">
    <property type="entry name" value="NLP_P60_dom"/>
</dbReference>
<keyword evidence="5" id="KW-0732">Signal</keyword>
<keyword evidence="4" id="KW-0788">Thiol protease</keyword>
<feature type="chain" id="PRO_5046399632" evidence="5">
    <location>
        <begin position="19"/>
        <end position="211"/>
    </location>
</feature>
<dbReference type="Proteomes" id="UP001596039">
    <property type="component" value="Unassembled WGS sequence"/>
</dbReference>
<dbReference type="EMBL" id="JBHSMG010000001">
    <property type="protein sequence ID" value="MFC5500643.1"/>
    <property type="molecule type" value="Genomic_DNA"/>
</dbReference>
<evidence type="ECO:0000313" key="8">
    <source>
        <dbReference type="Proteomes" id="UP001596039"/>
    </source>
</evidence>
<sequence length="211" mass="21827">MAIAVPAIFCTVALPAYAARPAPSTAGADATAELQHMKSTDAQAVAVASDVQVDVSTRDSFTATSVAELKRAQLRAALATYSGPSVRALLANPPYPNFSLDQVVAVAKQYVGVPYVYGGNTPAGFDCSGFTQYVYAQFGVSLPHSASHQGSGGTAIAPSAALPGDLVVMDGGGHVGIYLGGNMMIDAPYPGLNVEIRAIYTPSHWFVRYGI</sequence>
<dbReference type="PANTHER" id="PTHR47053:SF1">
    <property type="entry name" value="MUREIN DD-ENDOPEPTIDASE MEPH-RELATED"/>
    <property type="match status" value="1"/>
</dbReference>
<comment type="similarity">
    <text evidence="1">Belongs to the peptidase C40 family.</text>
</comment>
<keyword evidence="2" id="KW-0645">Protease</keyword>
<evidence type="ECO:0000259" key="6">
    <source>
        <dbReference type="PROSITE" id="PS51935"/>
    </source>
</evidence>
<evidence type="ECO:0000256" key="5">
    <source>
        <dbReference type="SAM" id="SignalP"/>
    </source>
</evidence>
<dbReference type="PANTHER" id="PTHR47053">
    <property type="entry name" value="MUREIN DD-ENDOPEPTIDASE MEPH-RELATED"/>
    <property type="match status" value="1"/>
</dbReference>
<proteinExistence type="inferred from homology"/>
<evidence type="ECO:0000256" key="3">
    <source>
        <dbReference type="ARBA" id="ARBA00022801"/>
    </source>
</evidence>
<dbReference type="Pfam" id="PF00877">
    <property type="entry name" value="NLPC_P60"/>
    <property type="match status" value="1"/>
</dbReference>
<protein>
    <submittedName>
        <fullName evidence="7">C40 family peptidase</fullName>
    </submittedName>
</protein>
<keyword evidence="8" id="KW-1185">Reference proteome</keyword>
<dbReference type="InterPro" id="IPR051202">
    <property type="entry name" value="Peptidase_C40"/>
</dbReference>
<evidence type="ECO:0000256" key="4">
    <source>
        <dbReference type="ARBA" id="ARBA00022807"/>
    </source>
</evidence>
<evidence type="ECO:0000256" key="2">
    <source>
        <dbReference type="ARBA" id="ARBA00022670"/>
    </source>
</evidence>
<comment type="caution">
    <text evidence="7">The sequence shown here is derived from an EMBL/GenBank/DDBJ whole genome shotgun (WGS) entry which is preliminary data.</text>
</comment>